<proteinExistence type="predicted"/>
<accession>A0ABU7IL98</accession>
<gene>
    <name evidence="1" type="ORF">V1H85_14905</name>
</gene>
<reference evidence="1 2" key="1">
    <citation type="submission" date="2024-01" db="EMBL/GenBank/DDBJ databases">
        <title>Maribacter spp. originated from different algae showed divergent polysaccharides utilization ability.</title>
        <authorList>
            <person name="Wang H."/>
            <person name="Wu Y."/>
        </authorList>
    </citation>
    <scope>NUCLEOTIDE SEQUENCE [LARGE SCALE GENOMIC DNA]</scope>
    <source>
        <strain evidence="1 2">KPT27_14</strain>
    </source>
</reference>
<organism evidence="1 2">
    <name type="scientific">Maribacter flavus</name>
    <dbReference type="NCBI Taxonomy" id="1658664"/>
    <lineage>
        <taxon>Bacteria</taxon>
        <taxon>Pseudomonadati</taxon>
        <taxon>Bacteroidota</taxon>
        <taxon>Flavobacteriia</taxon>
        <taxon>Flavobacteriales</taxon>
        <taxon>Flavobacteriaceae</taxon>
        <taxon>Maribacter</taxon>
    </lineage>
</organism>
<protein>
    <submittedName>
        <fullName evidence="1">Uncharacterized protein</fullName>
    </submittedName>
</protein>
<sequence length="57" mass="7192">MKHIQRLRRIITLAFHMEWIERDPFFKFKPKLEKREREYLTLDELQSIIELTTSMER</sequence>
<keyword evidence="2" id="KW-1185">Reference proteome</keyword>
<evidence type="ECO:0000313" key="2">
    <source>
        <dbReference type="Proteomes" id="UP001343698"/>
    </source>
</evidence>
<dbReference type="InterPro" id="IPR011010">
    <property type="entry name" value="DNA_brk_join_enz"/>
</dbReference>
<dbReference type="SUPFAM" id="SSF56349">
    <property type="entry name" value="DNA breaking-rejoining enzymes"/>
    <property type="match status" value="1"/>
</dbReference>
<name>A0ABU7IL98_9FLAO</name>
<dbReference type="RefSeq" id="WP_272637693.1">
    <property type="nucleotide sequence ID" value="NZ_JAZDDF010000008.1"/>
</dbReference>
<dbReference type="EMBL" id="JAZDDF010000008">
    <property type="protein sequence ID" value="MEE1973749.1"/>
    <property type="molecule type" value="Genomic_DNA"/>
</dbReference>
<evidence type="ECO:0000313" key="1">
    <source>
        <dbReference type="EMBL" id="MEE1973749.1"/>
    </source>
</evidence>
<dbReference type="Proteomes" id="UP001343698">
    <property type="component" value="Unassembled WGS sequence"/>
</dbReference>
<comment type="caution">
    <text evidence="1">The sequence shown here is derived from an EMBL/GenBank/DDBJ whole genome shotgun (WGS) entry which is preliminary data.</text>
</comment>